<organism evidence="2 3">
    <name type="scientific">Nocardia carnea</name>
    <dbReference type="NCBI Taxonomy" id="37328"/>
    <lineage>
        <taxon>Bacteria</taxon>
        <taxon>Bacillati</taxon>
        <taxon>Actinomycetota</taxon>
        <taxon>Actinomycetes</taxon>
        <taxon>Mycobacteriales</taxon>
        <taxon>Nocardiaceae</taxon>
        <taxon>Nocardia</taxon>
    </lineage>
</organism>
<accession>A0ABW7TMR8</accession>
<keyword evidence="3" id="KW-1185">Reference proteome</keyword>
<dbReference type="GO" id="GO:0016787">
    <property type="term" value="F:hydrolase activity"/>
    <property type="evidence" value="ECO:0007669"/>
    <property type="project" value="UniProtKB-KW"/>
</dbReference>
<evidence type="ECO:0000313" key="2">
    <source>
        <dbReference type="EMBL" id="MFI1461438.1"/>
    </source>
</evidence>
<reference evidence="2 3" key="1">
    <citation type="submission" date="2024-10" db="EMBL/GenBank/DDBJ databases">
        <title>The Natural Products Discovery Center: Release of the First 8490 Sequenced Strains for Exploring Actinobacteria Biosynthetic Diversity.</title>
        <authorList>
            <person name="Kalkreuter E."/>
            <person name="Kautsar S.A."/>
            <person name="Yang D."/>
            <person name="Bader C.D."/>
            <person name="Teijaro C.N."/>
            <person name="Fluegel L."/>
            <person name="Davis C.M."/>
            <person name="Simpson J.R."/>
            <person name="Lauterbach L."/>
            <person name="Steele A.D."/>
            <person name="Gui C."/>
            <person name="Meng S."/>
            <person name="Li G."/>
            <person name="Viehrig K."/>
            <person name="Ye F."/>
            <person name="Su P."/>
            <person name="Kiefer A.F."/>
            <person name="Nichols A."/>
            <person name="Cepeda A.J."/>
            <person name="Yan W."/>
            <person name="Fan B."/>
            <person name="Jiang Y."/>
            <person name="Adhikari A."/>
            <person name="Zheng C.-J."/>
            <person name="Schuster L."/>
            <person name="Cowan T.M."/>
            <person name="Smanski M.J."/>
            <person name="Chevrette M.G."/>
            <person name="De Carvalho L.P.S."/>
            <person name="Shen B."/>
        </authorList>
    </citation>
    <scope>NUCLEOTIDE SEQUENCE [LARGE SCALE GENOMIC DNA]</scope>
    <source>
        <strain evidence="2 3">NPDC020568</strain>
    </source>
</reference>
<proteinExistence type="predicted"/>
<dbReference type="PANTHER" id="PTHR43265">
    <property type="entry name" value="ESTERASE ESTD"/>
    <property type="match status" value="1"/>
</dbReference>
<feature type="domain" description="AB hydrolase-1" evidence="1">
    <location>
        <begin position="91"/>
        <end position="301"/>
    </location>
</feature>
<evidence type="ECO:0000259" key="1">
    <source>
        <dbReference type="Pfam" id="PF12697"/>
    </source>
</evidence>
<dbReference type="InterPro" id="IPR029058">
    <property type="entry name" value="AB_hydrolase_fold"/>
</dbReference>
<dbReference type="PANTHER" id="PTHR43265:SF1">
    <property type="entry name" value="ESTERASE ESTD"/>
    <property type="match status" value="1"/>
</dbReference>
<dbReference type="Proteomes" id="UP001611263">
    <property type="component" value="Unassembled WGS sequence"/>
</dbReference>
<comment type="caution">
    <text evidence="2">The sequence shown here is derived from an EMBL/GenBank/DDBJ whole genome shotgun (WGS) entry which is preliminary data.</text>
</comment>
<dbReference type="Gene3D" id="3.40.50.1820">
    <property type="entry name" value="alpha/beta hydrolase"/>
    <property type="match status" value="1"/>
</dbReference>
<dbReference type="GeneID" id="93504450"/>
<sequence>MIELVEAVVDPVEPAVADTETWQPPAYANPEAFAEQEVTVGSGPSAVPGTVALPCGEGPFPAAVLLAGGGPFDRDGTAGPNKNLKDIAWGLAGRGVAVLRFDKVTYTHRDRMAATPEFTPTDEYVPHAVAGIEILRGLPTVDSDRVFVIGHSMGGRFAPRVAATEPVVAGLVVLAGDTVPIQWSMVRVVDHLARVDPATAAVLPTVETATEQAELVDSPELSPTTPSEKLPFGMPAPYWLDMRAYDPVAVAATLDVPMLFMQGERDYQVTVDGDLAGWRAGLAGRPGITTRTYPADDHMFFPGTGPSMPADYTRPHHVDPEVVADIADWMRSHG</sequence>
<dbReference type="Pfam" id="PF12697">
    <property type="entry name" value="Abhydrolase_6"/>
    <property type="match status" value="1"/>
</dbReference>
<dbReference type="RefSeq" id="WP_197039680.1">
    <property type="nucleotide sequence ID" value="NZ_JBIRUQ010000002.1"/>
</dbReference>
<dbReference type="EMBL" id="JBIRUQ010000002">
    <property type="protein sequence ID" value="MFI1461438.1"/>
    <property type="molecule type" value="Genomic_DNA"/>
</dbReference>
<dbReference type="EC" id="3.4.-.-" evidence="2"/>
<dbReference type="InterPro" id="IPR053145">
    <property type="entry name" value="AB_hydrolase_Est10"/>
</dbReference>
<evidence type="ECO:0000313" key="3">
    <source>
        <dbReference type="Proteomes" id="UP001611263"/>
    </source>
</evidence>
<gene>
    <name evidence="2" type="ORF">ACH4WX_12035</name>
</gene>
<protein>
    <submittedName>
        <fullName evidence="2">Alpha/beta hydrolase family protein</fullName>
        <ecNumber evidence="2">3.4.-.-</ecNumber>
    </submittedName>
</protein>
<dbReference type="SUPFAM" id="SSF53474">
    <property type="entry name" value="alpha/beta-Hydrolases"/>
    <property type="match status" value="1"/>
</dbReference>
<dbReference type="InterPro" id="IPR000073">
    <property type="entry name" value="AB_hydrolase_1"/>
</dbReference>
<keyword evidence="2" id="KW-0378">Hydrolase</keyword>
<name>A0ABW7TMR8_9NOCA</name>